<reference evidence="2 3" key="1">
    <citation type="submission" date="2019-03" db="EMBL/GenBank/DDBJ databases">
        <title>Genomic Encyclopedia of Type Strains, Phase IV (KMG-IV): sequencing the most valuable type-strain genomes for metagenomic binning, comparative biology and taxonomic classification.</title>
        <authorList>
            <person name="Goeker M."/>
        </authorList>
    </citation>
    <scope>NUCLEOTIDE SEQUENCE [LARGE SCALE GENOMIC DNA]</scope>
    <source>
        <strain evidence="2 3">DSM 46770</strain>
    </source>
</reference>
<dbReference type="EMBL" id="SNYN01000001">
    <property type="protein sequence ID" value="TDQ54746.1"/>
    <property type="molecule type" value="Genomic_DNA"/>
</dbReference>
<dbReference type="AlphaFoldDB" id="A0A4R6V6N7"/>
<dbReference type="Proteomes" id="UP000295281">
    <property type="component" value="Unassembled WGS sequence"/>
</dbReference>
<name>A0A4R6V6N7_9ACTN</name>
<gene>
    <name evidence="2" type="ORF">EV190_10162</name>
</gene>
<evidence type="ECO:0000259" key="1">
    <source>
        <dbReference type="Pfam" id="PF03888"/>
    </source>
</evidence>
<evidence type="ECO:0000313" key="3">
    <source>
        <dbReference type="Proteomes" id="UP000295281"/>
    </source>
</evidence>
<evidence type="ECO:0000313" key="2">
    <source>
        <dbReference type="EMBL" id="TDQ54746.1"/>
    </source>
</evidence>
<protein>
    <submittedName>
        <fullName evidence="2">MucB/RseB-like sigma(E) regulatory protein</fullName>
    </submittedName>
</protein>
<proteinExistence type="predicted"/>
<dbReference type="Gene3D" id="2.50.20.10">
    <property type="entry name" value="Lipoprotein localisation LolA/LolB/LppX"/>
    <property type="match status" value="1"/>
</dbReference>
<dbReference type="Gene3D" id="3.30.200.100">
    <property type="entry name" value="MucB/RseB, C-terminal domain"/>
    <property type="match status" value="1"/>
</dbReference>
<organism evidence="2 3">
    <name type="scientific">Actinorugispora endophytica</name>
    <dbReference type="NCBI Taxonomy" id="1605990"/>
    <lineage>
        <taxon>Bacteria</taxon>
        <taxon>Bacillati</taxon>
        <taxon>Actinomycetota</taxon>
        <taxon>Actinomycetes</taxon>
        <taxon>Streptosporangiales</taxon>
        <taxon>Nocardiopsidaceae</taxon>
        <taxon>Actinorugispora</taxon>
    </lineage>
</organism>
<dbReference type="RefSeq" id="WP_243742244.1">
    <property type="nucleotide sequence ID" value="NZ_SNYN01000001.1"/>
</dbReference>
<dbReference type="Pfam" id="PF03888">
    <property type="entry name" value="MucB_RseB"/>
    <property type="match status" value="1"/>
</dbReference>
<dbReference type="InterPro" id="IPR033434">
    <property type="entry name" value="MucB/RseB_N"/>
</dbReference>
<comment type="caution">
    <text evidence="2">The sequence shown here is derived from an EMBL/GenBank/DDBJ whole genome shotgun (WGS) entry which is preliminary data.</text>
</comment>
<dbReference type="InterPro" id="IPR038484">
    <property type="entry name" value="MucB/RseB_C_sf"/>
</dbReference>
<accession>A0A4R6V6N7</accession>
<sequence>MNGALSGGARRRWRTTALLSVLLFLLAVTAAGDARVGGAVTVRGGDGMDVLRRAARVGEDLSYQGTWSVSWWDEDESGTALVDVVHRPGVGTLVGPAAGQAPGAKGYLMGADTWTGPDDVLLDLMEGNFWVRAEESEEVSDRTAVLVEARRDSGLTAARFWVDEETGLLLRSETYDLDGALTRSNVFLSVRFGVDDEPVAPSGTAPGGMPWGNELDEADLAGLRSDGWPLPERLHQGFALVEARSTGSGEGRVAHLTYSDGICLVSVFVQHGSLGEGALSGLRAVEEDGAVVHVGEGGQHQRVWEADGFVYTVLADAPKGVVAASLTGLPAPDGTGFWARVGRGFGRLGTWIGGGAS</sequence>
<keyword evidence="3" id="KW-1185">Reference proteome</keyword>
<feature type="domain" description="MucB/RseB N-terminal" evidence="1">
    <location>
        <begin position="132"/>
        <end position="193"/>
    </location>
</feature>